<evidence type="ECO:0000256" key="1">
    <source>
        <dbReference type="ARBA" id="ARBA00004514"/>
    </source>
</evidence>
<comment type="subcellular location">
    <subcellularLocation>
        <location evidence="1 6">Cytoplasm</location>
        <location evidence="1 6">Cytosol</location>
    </subcellularLocation>
</comment>
<name>A0ABT7E273_9NEIS</name>
<dbReference type="EMBL" id="JARRAF010000037">
    <property type="protein sequence ID" value="MDK2126412.1"/>
    <property type="molecule type" value="Genomic_DNA"/>
</dbReference>
<dbReference type="SUPFAM" id="SSF101116">
    <property type="entry name" value="Flagellar export chaperone FliS"/>
    <property type="match status" value="1"/>
</dbReference>
<organism evidence="8 9">
    <name type="scientific">Parachitinimonas caeni</name>
    <dbReference type="NCBI Taxonomy" id="3031301"/>
    <lineage>
        <taxon>Bacteria</taxon>
        <taxon>Pseudomonadati</taxon>
        <taxon>Pseudomonadota</taxon>
        <taxon>Betaproteobacteria</taxon>
        <taxon>Neisseriales</taxon>
        <taxon>Chitinibacteraceae</taxon>
        <taxon>Parachitinimonas</taxon>
    </lineage>
</organism>
<evidence type="ECO:0000256" key="6">
    <source>
        <dbReference type="PIRNR" id="PIRNR039090"/>
    </source>
</evidence>
<dbReference type="Pfam" id="PF02561">
    <property type="entry name" value="FliS"/>
    <property type="match status" value="1"/>
</dbReference>
<keyword evidence="8" id="KW-0282">Flagellum</keyword>
<dbReference type="CDD" id="cd16098">
    <property type="entry name" value="FliS"/>
    <property type="match status" value="1"/>
</dbReference>
<dbReference type="PIRSF" id="PIRSF039090">
    <property type="entry name" value="Flis"/>
    <property type="match status" value="1"/>
</dbReference>
<keyword evidence="4 6" id="KW-1005">Bacterial flagellum biogenesis</keyword>
<comment type="similarity">
    <text evidence="2 6">Belongs to the FliS family.</text>
</comment>
<evidence type="ECO:0000256" key="5">
    <source>
        <dbReference type="ARBA" id="ARBA00023186"/>
    </source>
</evidence>
<feature type="region of interest" description="Disordered" evidence="7">
    <location>
        <begin position="128"/>
        <end position="147"/>
    </location>
</feature>
<comment type="caution">
    <text evidence="8">The sequence shown here is derived from an EMBL/GenBank/DDBJ whole genome shotgun (WGS) entry which is preliminary data.</text>
</comment>
<feature type="compositionally biased region" description="Polar residues" evidence="7">
    <location>
        <begin position="128"/>
        <end position="141"/>
    </location>
</feature>
<dbReference type="PANTHER" id="PTHR34773">
    <property type="entry name" value="FLAGELLAR SECRETION CHAPERONE FLIS"/>
    <property type="match status" value="1"/>
</dbReference>
<protein>
    <recommendedName>
        <fullName evidence="6">Flagellar secretion chaperone FliS</fullName>
    </recommendedName>
</protein>
<dbReference type="Gene3D" id="1.20.120.340">
    <property type="entry name" value="Flagellar protein FliS"/>
    <property type="match status" value="1"/>
</dbReference>
<evidence type="ECO:0000313" key="8">
    <source>
        <dbReference type="EMBL" id="MDK2126412.1"/>
    </source>
</evidence>
<reference evidence="8" key="1">
    <citation type="submission" date="2023-03" db="EMBL/GenBank/DDBJ databases">
        <title>Chitinimonas shenzhenensis gen. nov., sp. nov., a novel member of family Burkholderiaceae isolated from activated sludge collected in Shen Zhen, China.</title>
        <authorList>
            <person name="Wang X."/>
        </authorList>
    </citation>
    <scope>NUCLEOTIDE SEQUENCE</scope>
    <source>
        <strain evidence="8">DQS-5</strain>
    </source>
</reference>
<keyword evidence="9" id="KW-1185">Reference proteome</keyword>
<dbReference type="InterPro" id="IPR036584">
    <property type="entry name" value="FliS_sf"/>
</dbReference>
<evidence type="ECO:0000256" key="4">
    <source>
        <dbReference type="ARBA" id="ARBA00022795"/>
    </source>
</evidence>
<keyword evidence="8" id="KW-0966">Cell projection</keyword>
<keyword evidence="5" id="KW-0143">Chaperone</keyword>
<evidence type="ECO:0000313" key="9">
    <source>
        <dbReference type="Proteomes" id="UP001172778"/>
    </source>
</evidence>
<evidence type="ECO:0000256" key="2">
    <source>
        <dbReference type="ARBA" id="ARBA00008787"/>
    </source>
</evidence>
<evidence type="ECO:0000256" key="7">
    <source>
        <dbReference type="SAM" id="MobiDB-lite"/>
    </source>
</evidence>
<accession>A0ABT7E273</accession>
<proteinExistence type="inferred from homology"/>
<sequence>MNVNRRALNAYGQSDLEHQIDTASPHRLICLLYDGAIKAVAMAKVQMENHLVAAKGASISKAISIVEDGLRVALDKSVGGELADNLESLYDYISYRLLVANVNNDPEALDEVAKLLSELREAWESIGNAATQNNGASNESESPLELNREKKATLSYGRI</sequence>
<dbReference type="InterPro" id="IPR003713">
    <property type="entry name" value="FliS"/>
</dbReference>
<dbReference type="RefSeq" id="WP_284102731.1">
    <property type="nucleotide sequence ID" value="NZ_JARRAF010000037.1"/>
</dbReference>
<dbReference type="PANTHER" id="PTHR34773:SF1">
    <property type="entry name" value="FLAGELLAR SECRETION CHAPERONE FLIS"/>
    <property type="match status" value="1"/>
</dbReference>
<dbReference type="NCBIfam" id="TIGR00208">
    <property type="entry name" value="fliS"/>
    <property type="match status" value="1"/>
</dbReference>
<keyword evidence="3 6" id="KW-0963">Cytoplasm</keyword>
<gene>
    <name evidence="8" type="primary">fliS</name>
    <name evidence="8" type="ORF">PZA18_20440</name>
</gene>
<keyword evidence="8" id="KW-0969">Cilium</keyword>
<evidence type="ECO:0000256" key="3">
    <source>
        <dbReference type="ARBA" id="ARBA00022490"/>
    </source>
</evidence>
<dbReference type="Proteomes" id="UP001172778">
    <property type="component" value="Unassembled WGS sequence"/>
</dbReference>